<dbReference type="SUPFAM" id="SSF50249">
    <property type="entry name" value="Nucleic acid-binding proteins"/>
    <property type="match status" value="1"/>
</dbReference>
<sequence>MDINNIDYFDPLLKPRVAYRFSSFICEKSKPYQQTLENEISLKFEKITKFETLTGKESEFPDHHFDFIAYNQLLSRITWDELDLSAMYYPLEMQARLKNTDERWTLKTGNITEFTMWDDMAKQFNKEEIQKLPPLVIIVVSSCRVNKYRDIQLAATPATHYYINPQAPEVGYIYTV</sequence>
<name>A0ABQ4Y9L9_9ASTR</name>
<evidence type="ECO:0000313" key="2">
    <source>
        <dbReference type="Proteomes" id="UP001151760"/>
    </source>
</evidence>
<accession>A0ABQ4Y9L9</accession>
<dbReference type="InterPro" id="IPR012340">
    <property type="entry name" value="NA-bd_OB-fold"/>
</dbReference>
<gene>
    <name evidence="1" type="ORF">Tco_0706898</name>
</gene>
<organism evidence="1 2">
    <name type="scientific">Tanacetum coccineum</name>
    <dbReference type="NCBI Taxonomy" id="301880"/>
    <lineage>
        <taxon>Eukaryota</taxon>
        <taxon>Viridiplantae</taxon>
        <taxon>Streptophyta</taxon>
        <taxon>Embryophyta</taxon>
        <taxon>Tracheophyta</taxon>
        <taxon>Spermatophyta</taxon>
        <taxon>Magnoliopsida</taxon>
        <taxon>eudicotyledons</taxon>
        <taxon>Gunneridae</taxon>
        <taxon>Pentapetalae</taxon>
        <taxon>asterids</taxon>
        <taxon>campanulids</taxon>
        <taxon>Asterales</taxon>
        <taxon>Asteraceae</taxon>
        <taxon>Asteroideae</taxon>
        <taxon>Anthemideae</taxon>
        <taxon>Anthemidinae</taxon>
        <taxon>Tanacetum</taxon>
    </lineage>
</organism>
<comment type="caution">
    <text evidence="1">The sequence shown here is derived from an EMBL/GenBank/DDBJ whole genome shotgun (WGS) entry which is preliminary data.</text>
</comment>
<dbReference type="PANTHER" id="PTHR47165:SF4">
    <property type="entry name" value="OS03G0429900 PROTEIN"/>
    <property type="match status" value="1"/>
</dbReference>
<dbReference type="PANTHER" id="PTHR47165">
    <property type="entry name" value="OS03G0429900 PROTEIN"/>
    <property type="match status" value="1"/>
</dbReference>
<keyword evidence="2" id="KW-1185">Reference proteome</keyword>
<protein>
    <submittedName>
        <fullName evidence="1">Nucleic acid-binding, OB-fold protein</fullName>
    </submittedName>
</protein>
<dbReference type="EMBL" id="BQNB010010202">
    <property type="protein sequence ID" value="GJS74057.1"/>
    <property type="molecule type" value="Genomic_DNA"/>
</dbReference>
<reference evidence="1" key="1">
    <citation type="journal article" date="2022" name="Int. J. Mol. Sci.">
        <title>Draft Genome of Tanacetum Coccineum: Genomic Comparison of Closely Related Tanacetum-Family Plants.</title>
        <authorList>
            <person name="Yamashiro T."/>
            <person name="Shiraishi A."/>
            <person name="Nakayama K."/>
            <person name="Satake H."/>
        </authorList>
    </citation>
    <scope>NUCLEOTIDE SEQUENCE</scope>
</reference>
<evidence type="ECO:0000313" key="1">
    <source>
        <dbReference type="EMBL" id="GJS74057.1"/>
    </source>
</evidence>
<dbReference type="Proteomes" id="UP001151760">
    <property type="component" value="Unassembled WGS sequence"/>
</dbReference>
<proteinExistence type="predicted"/>
<dbReference type="Gene3D" id="2.40.50.140">
    <property type="entry name" value="Nucleic acid-binding proteins"/>
    <property type="match status" value="1"/>
</dbReference>
<reference evidence="1" key="2">
    <citation type="submission" date="2022-01" db="EMBL/GenBank/DDBJ databases">
        <authorList>
            <person name="Yamashiro T."/>
            <person name="Shiraishi A."/>
            <person name="Satake H."/>
            <person name="Nakayama K."/>
        </authorList>
    </citation>
    <scope>NUCLEOTIDE SEQUENCE</scope>
</reference>